<evidence type="ECO:0000313" key="1">
    <source>
        <dbReference type="EMBL" id="AUX37653.1"/>
    </source>
</evidence>
<protein>
    <submittedName>
        <fullName evidence="1">Uncharacterized protein</fullName>
    </submittedName>
</protein>
<dbReference type="AlphaFoldDB" id="A0A4P2R6H3"/>
<gene>
    <name evidence="1" type="ORF">SOCE836_098830</name>
</gene>
<proteinExistence type="predicted"/>
<reference evidence="1 2" key="1">
    <citation type="submission" date="2015-09" db="EMBL/GenBank/DDBJ databases">
        <title>Sorangium comparison.</title>
        <authorList>
            <person name="Zaburannyi N."/>
            <person name="Bunk B."/>
            <person name="Overmann J."/>
            <person name="Mueller R."/>
        </authorList>
    </citation>
    <scope>NUCLEOTIDE SEQUENCE [LARGE SCALE GENOMIC DNA]</scope>
    <source>
        <strain evidence="1 2">So ce836</strain>
    </source>
</reference>
<organism evidence="1 2">
    <name type="scientific">Sorangium cellulosum</name>
    <name type="common">Polyangium cellulosum</name>
    <dbReference type="NCBI Taxonomy" id="56"/>
    <lineage>
        <taxon>Bacteria</taxon>
        <taxon>Pseudomonadati</taxon>
        <taxon>Myxococcota</taxon>
        <taxon>Polyangia</taxon>
        <taxon>Polyangiales</taxon>
        <taxon>Polyangiaceae</taxon>
        <taxon>Sorangium</taxon>
    </lineage>
</organism>
<sequence length="75" mass="7871">MHGEKKLQNKLVKCAGQLGGIGLARATQSDHQLKPDVPASYSVYSSRSKLDGTAAKLGVQIANAIPTPRATGRGR</sequence>
<accession>A0A4P2R6H3</accession>
<dbReference type="Proteomes" id="UP000295497">
    <property type="component" value="Chromosome"/>
</dbReference>
<evidence type="ECO:0000313" key="2">
    <source>
        <dbReference type="Proteomes" id="UP000295497"/>
    </source>
</evidence>
<dbReference type="EMBL" id="CP012672">
    <property type="protein sequence ID" value="AUX37653.1"/>
    <property type="molecule type" value="Genomic_DNA"/>
</dbReference>
<name>A0A4P2R6H3_SORCE</name>
<dbReference type="RefSeq" id="WP_129580249.1">
    <property type="nucleotide sequence ID" value="NZ_CP012672.1"/>
</dbReference>